<feature type="region of interest" description="Disordered" evidence="1">
    <location>
        <begin position="1"/>
        <end position="26"/>
    </location>
</feature>
<dbReference type="EMBL" id="KQ979695">
    <property type="protein sequence ID" value="KYN19714.1"/>
    <property type="molecule type" value="Genomic_DNA"/>
</dbReference>
<accession>A0A151J7B2</accession>
<protein>
    <submittedName>
        <fullName evidence="2">Uncharacterized protein</fullName>
    </submittedName>
</protein>
<organism evidence="2 3">
    <name type="scientific">Trachymyrmex cornetzi</name>
    <dbReference type="NCBI Taxonomy" id="471704"/>
    <lineage>
        <taxon>Eukaryota</taxon>
        <taxon>Metazoa</taxon>
        <taxon>Ecdysozoa</taxon>
        <taxon>Arthropoda</taxon>
        <taxon>Hexapoda</taxon>
        <taxon>Insecta</taxon>
        <taxon>Pterygota</taxon>
        <taxon>Neoptera</taxon>
        <taxon>Endopterygota</taxon>
        <taxon>Hymenoptera</taxon>
        <taxon>Apocrita</taxon>
        <taxon>Aculeata</taxon>
        <taxon>Formicoidea</taxon>
        <taxon>Formicidae</taxon>
        <taxon>Myrmicinae</taxon>
        <taxon>Trachymyrmex</taxon>
    </lineage>
</organism>
<keyword evidence="3" id="KW-1185">Reference proteome</keyword>
<dbReference type="AlphaFoldDB" id="A0A151J7B2"/>
<reference evidence="2 3" key="1">
    <citation type="submission" date="2015-09" db="EMBL/GenBank/DDBJ databases">
        <title>Trachymyrmex cornetzi WGS genome.</title>
        <authorList>
            <person name="Nygaard S."/>
            <person name="Hu H."/>
            <person name="Boomsma J."/>
            <person name="Zhang G."/>
        </authorList>
    </citation>
    <scope>NUCLEOTIDE SEQUENCE [LARGE SCALE GENOMIC DNA]</scope>
    <source>
        <strain evidence="2">Tcor2-1</strain>
        <tissue evidence="2">Whole body</tissue>
    </source>
</reference>
<feature type="compositionally biased region" description="Low complexity" evidence="1">
    <location>
        <begin position="10"/>
        <end position="26"/>
    </location>
</feature>
<evidence type="ECO:0000313" key="2">
    <source>
        <dbReference type="EMBL" id="KYN19714.1"/>
    </source>
</evidence>
<name>A0A151J7B2_9HYME</name>
<proteinExistence type="predicted"/>
<evidence type="ECO:0000256" key="1">
    <source>
        <dbReference type="SAM" id="MobiDB-lite"/>
    </source>
</evidence>
<gene>
    <name evidence="2" type="ORF">ALC57_07940</name>
</gene>
<sequence length="70" mass="7873">MGSFHLSKRTASITNSTTTTSSLASTRTTFSNHSHLTVTKYVLNITMAMFSIKKQLCNYCKILYCNWSCP</sequence>
<dbReference type="Proteomes" id="UP000078492">
    <property type="component" value="Unassembled WGS sequence"/>
</dbReference>
<evidence type="ECO:0000313" key="3">
    <source>
        <dbReference type="Proteomes" id="UP000078492"/>
    </source>
</evidence>